<organism evidence="3 4">
    <name type="scientific">Persicirhabdus sediminis</name>
    <dbReference type="NCBI Taxonomy" id="454144"/>
    <lineage>
        <taxon>Bacteria</taxon>
        <taxon>Pseudomonadati</taxon>
        <taxon>Verrucomicrobiota</taxon>
        <taxon>Verrucomicrobiia</taxon>
        <taxon>Verrucomicrobiales</taxon>
        <taxon>Verrucomicrobiaceae</taxon>
        <taxon>Persicirhabdus</taxon>
    </lineage>
</organism>
<dbReference type="EMBL" id="JAENIM010000020">
    <property type="protein sequence ID" value="MBK1790246.1"/>
    <property type="molecule type" value="Genomic_DNA"/>
</dbReference>
<accession>A0A8J7MCX1</accession>
<evidence type="ECO:0000256" key="1">
    <source>
        <dbReference type="SAM" id="MobiDB-lite"/>
    </source>
</evidence>
<sequence>MNNFFRISALAIAASALTSCESFNQPLDGSSNPLDPPGSGNTPPIVSTPAFTPGSFVQTNVSNAAFFKNFPAQADQPTKTLPVGTSAKVISLKKEYARVELASGEVGFIPAFMLMDQRSTREVPITPGVVTEPSSPISSPESIPDPEIPSIEPPSTINPGDGLE</sequence>
<keyword evidence="2" id="KW-0732">Signal</keyword>
<evidence type="ECO:0000313" key="4">
    <source>
        <dbReference type="Proteomes" id="UP000624703"/>
    </source>
</evidence>
<proteinExistence type="predicted"/>
<dbReference type="AlphaFoldDB" id="A0A8J7MCX1"/>
<evidence type="ECO:0000256" key="2">
    <source>
        <dbReference type="SAM" id="SignalP"/>
    </source>
</evidence>
<dbReference type="RefSeq" id="WP_200310284.1">
    <property type="nucleotide sequence ID" value="NZ_JAENIM010000020.1"/>
</dbReference>
<gene>
    <name evidence="3" type="ORF">JIN82_03640</name>
</gene>
<protein>
    <recommendedName>
        <fullName evidence="5">SH3 domain-containing protein</fullName>
    </recommendedName>
</protein>
<keyword evidence="4" id="KW-1185">Reference proteome</keyword>
<feature type="chain" id="PRO_5035224019" description="SH3 domain-containing protein" evidence="2">
    <location>
        <begin position="25"/>
        <end position="164"/>
    </location>
</feature>
<dbReference type="PROSITE" id="PS51257">
    <property type="entry name" value="PROKAR_LIPOPROTEIN"/>
    <property type="match status" value="1"/>
</dbReference>
<evidence type="ECO:0008006" key="5">
    <source>
        <dbReference type="Google" id="ProtNLM"/>
    </source>
</evidence>
<dbReference type="Proteomes" id="UP000624703">
    <property type="component" value="Unassembled WGS sequence"/>
</dbReference>
<feature type="signal peptide" evidence="2">
    <location>
        <begin position="1"/>
        <end position="24"/>
    </location>
</feature>
<name>A0A8J7MCX1_9BACT</name>
<evidence type="ECO:0000313" key="3">
    <source>
        <dbReference type="EMBL" id="MBK1790246.1"/>
    </source>
</evidence>
<feature type="region of interest" description="Disordered" evidence="1">
    <location>
        <begin position="124"/>
        <end position="164"/>
    </location>
</feature>
<reference evidence="3" key="1">
    <citation type="submission" date="2021-01" db="EMBL/GenBank/DDBJ databases">
        <title>Modified the classification status of verrucomicrobia.</title>
        <authorList>
            <person name="Feng X."/>
        </authorList>
    </citation>
    <scope>NUCLEOTIDE SEQUENCE</scope>
    <source>
        <strain evidence="3">_KCTC 22039</strain>
    </source>
</reference>
<feature type="compositionally biased region" description="Low complexity" evidence="1">
    <location>
        <begin position="132"/>
        <end position="142"/>
    </location>
</feature>
<comment type="caution">
    <text evidence="3">The sequence shown here is derived from an EMBL/GenBank/DDBJ whole genome shotgun (WGS) entry which is preliminary data.</text>
</comment>